<evidence type="ECO:0000313" key="15">
    <source>
        <dbReference type="EMBL" id="KIY72637.1"/>
    </source>
</evidence>
<organism evidence="15 16">
    <name type="scientific">Cylindrobasidium torrendii FP15055 ss-10</name>
    <dbReference type="NCBI Taxonomy" id="1314674"/>
    <lineage>
        <taxon>Eukaryota</taxon>
        <taxon>Fungi</taxon>
        <taxon>Dikarya</taxon>
        <taxon>Basidiomycota</taxon>
        <taxon>Agaricomycotina</taxon>
        <taxon>Agaricomycetes</taxon>
        <taxon>Agaricomycetidae</taxon>
        <taxon>Agaricales</taxon>
        <taxon>Marasmiineae</taxon>
        <taxon>Physalacriaceae</taxon>
        <taxon>Cylindrobasidium</taxon>
    </lineage>
</organism>
<keyword evidence="4" id="KW-0813">Transport</keyword>
<dbReference type="EMBL" id="KN880442">
    <property type="protein sequence ID" value="KIY72637.1"/>
    <property type="molecule type" value="Genomic_DNA"/>
</dbReference>
<evidence type="ECO:0000256" key="9">
    <source>
        <dbReference type="ARBA" id="ARBA00022927"/>
    </source>
</evidence>
<evidence type="ECO:0000256" key="8">
    <source>
        <dbReference type="ARBA" id="ARBA00022807"/>
    </source>
</evidence>
<dbReference type="GO" id="GO:0016485">
    <property type="term" value="P:protein processing"/>
    <property type="evidence" value="ECO:0007669"/>
    <property type="project" value="TreeGrafter"/>
</dbReference>
<dbReference type="InterPro" id="IPR038765">
    <property type="entry name" value="Papain-like_cys_pep_sf"/>
</dbReference>
<evidence type="ECO:0000256" key="2">
    <source>
        <dbReference type="ARBA" id="ARBA00004496"/>
    </source>
</evidence>
<comment type="catalytic activity">
    <reaction evidence="11">
        <text>[protein]-C-terminal L-amino acid-glycyl-phosphatidylethanolamide + H2O = [protein]-C-terminal L-amino acid-glycine + a 1,2-diacyl-sn-glycero-3-phosphoethanolamine</text>
        <dbReference type="Rhea" id="RHEA:67548"/>
        <dbReference type="Rhea" id="RHEA-COMP:17323"/>
        <dbReference type="Rhea" id="RHEA-COMP:17324"/>
        <dbReference type="ChEBI" id="CHEBI:15377"/>
        <dbReference type="ChEBI" id="CHEBI:64612"/>
        <dbReference type="ChEBI" id="CHEBI:172940"/>
        <dbReference type="ChEBI" id="CHEBI:172941"/>
    </reaction>
    <physiologicalReaction direction="left-to-right" evidence="11">
        <dbReference type="Rhea" id="RHEA:67549"/>
    </physiologicalReaction>
</comment>
<feature type="compositionally biased region" description="Basic residues" evidence="13">
    <location>
        <begin position="918"/>
        <end position="935"/>
    </location>
</feature>
<evidence type="ECO:0000256" key="1">
    <source>
        <dbReference type="ARBA" id="ARBA00004329"/>
    </source>
</evidence>
<evidence type="ECO:0000256" key="5">
    <source>
        <dbReference type="ARBA" id="ARBA00022490"/>
    </source>
</evidence>
<feature type="compositionally biased region" description="Basic and acidic residues" evidence="13">
    <location>
        <begin position="766"/>
        <end position="776"/>
    </location>
</feature>
<dbReference type="GO" id="GO:0000045">
    <property type="term" value="P:autophagosome assembly"/>
    <property type="evidence" value="ECO:0007669"/>
    <property type="project" value="TreeGrafter"/>
</dbReference>
<evidence type="ECO:0000256" key="3">
    <source>
        <dbReference type="ARBA" id="ARBA00010958"/>
    </source>
</evidence>
<feature type="region of interest" description="Disordered" evidence="13">
    <location>
        <begin position="590"/>
        <end position="646"/>
    </location>
</feature>
<keyword evidence="10" id="KW-0072">Autophagy</keyword>
<evidence type="ECO:0000256" key="11">
    <source>
        <dbReference type="ARBA" id="ARBA00029362"/>
    </source>
</evidence>
<dbReference type="PANTHER" id="PTHR22624:SF49">
    <property type="entry name" value="CYSTEINE PROTEASE"/>
    <property type="match status" value="1"/>
</dbReference>
<evidence type="ECO:0000256" key="7">
    <source>
        <dbReference type="ARBA" id="ARBA00022801"/>
    </source>
</evidence>
<feature type="compositionally biased region" description="Polar residues" evidence="13">
    <location>
        <begin position="852"/>
        <end position="866"/>
    </location>
</feature>
<dbReference type="GO" id="GO:0015031">
    <property type="term" value="P:protein transport"/>
    <property type="evidence" value="ECO:0007669"/>
    <property type="project" value="UniProtKB-KW"/>
</dbReference>
<keyword evidence="7" id="KW-0378">Hydrolase</keyword>
<comment type="subcellular location">
    <subcellularLocation>
        <location evidence="2">Cytoplasm</location>
    </subcellularLocation>
    <subcellularLocation>
        <location evidence="1">Preautophagosomal structure</location>
    </subcellularLocation>
</comment>
<evidence type="ECO:0000313" key="16">
    <source>
        <dbReference type="Proteomes" id="UP000054007"/>
    </source>
</evidence>
<feature type="compositionally biased region" description="Acidic residues" evidence="13">
    <location>
        <begin position="777"/>
        <end position="796"/>
    </location>
</feature>
<dbReference type="GO" id="GO:0000423">
    <property type="term" value="P:mitophagy"/>
    <property type="evidence" value="ECO:0007669"/>
    <property type="project" value="TreeGrafter"/>
</dbReference>
<dbReference type="GO" id="GO:0004197">
    <property type="term" value="F:cysteine-type endopeptidase activity"/>
    <property type="evidence" value="ECO:0007669"/>
    <property type="project" value="TreeGrafter"/>
</dbReference>
<sequence>MPSSTTSPKFSKFLPSTKGRDRSKSVSAAEDYTAAQAAPPPPMPSLSAIVQSPTASKARRGSKFMSGNRGVDDSTTNIPPSPAPASPPTEPMTIPRRTQRPASEMTSPSSPPTSNSHSTGSASLFPSTSRLTGWFAHTFSGSSTTDLSLPALLNQSPSSGKGRSMLITAAKSGKGHLDKAVRYLLDSDATPDKCTDPIWLLGVEHIGWQEPPPQEQLLLSQSQRHSPTPTTRHRSRKSLDFRSSTSSLESTGGGPGKDKPPGAQWPVEFYADFTSRVWLTYRSHFQPIRDGRLGELGSPVLCSPPSQPLPQTSPPGTLSAPPSSFRPAKGGGGYTSDTSSLSTTSSTTNSMKKWNWSGIVGGEKGWTSDSGWGCMLRTGQSLLANALIHVHLGRDWRRPENPQRTASYATYIQIVTWFLDTPSPEAPFSVHRMALAGKELGKDVGQWFGPSTAAGAIKALVHAFPEAGMGVALAEDSSLYETEVYEASGGHGPRKRWGRRPVLLLLGIRLGLDGVNPVYYETIKMLYTFPQSVGIAGGRPSSSYYFVGSQADNLFYLDPHHARPAIPLRLPGHYDERDDMSDDFITDREAATDIGGGGGRMSLGSKRRKKGKEKERQTSGGSSASRSSSIRSHAPSPLRAEMASPKREFTLEELEGSRLSFVQEPDIEEDDLTPLQAHYVAAYSPAELKTFHCDRIRKMPLSGLDPSMLLGFLVRDEAEWKDLRERVSKLPRTIFSIVNERPHWGKSDFDDDDDDEIGLESVSDPDEARSHLSSRQDEEEEDEDEVFEDAEEDDKLFEESRSSTSMRDEPDDPVTPGASGRFVLPEKTRSSTGVIIEALDDVDYDDEDWPTPNHSHSQTPSAVSSPQRPPYQAPTPMHSPTPSASSSSHVPTSSSSGTSFSSSSSFQMPQPPPPAARKSPHSHSSSKKGSKKKVIGGREQPVPVPMVTFPGGDDGSETDDERVEKSARARKQSIMKPAASGKMHTQRGKDGGRTQSGGVKGVFMTES</sequence>
<dbReference type="GO" id="GO:0000407">
    <property type="term" value="C:phagophore assembly site"/>
    <property type="evidence" value="ECO:0007669"/>
    <property type="project" value="UniProtKB-SubCell"/>
</dbReference>
<accession>A0A0D7BQB4</accession>
<proteinExistence type="inferred from homology"/>
<keyword evidence="16" id="KW-1185">Reference proteome</keyword>
<name>A0A0D7BQB4_9AGAR</name>
<feature type="region of interest" description="Disordered" evidence="13">
    <location>
        <begin position="296"/>
        <end position="354"/>
    </location>
</feature>
<dbReference type="GO" id="GO:0035973">
    <property type="term" value="P:aggrephagy"/>
    <property type="evidence" value="ECO:0007669"/>
    <property type="project" value="TreeGrafter"/>
</dbReference>
<dbReference type="InterPro" id="IPR005078">
    <property type="entry name" value="Peptidase_C54"/>
</dbReference>
<dbReference type="Proteomes" id="UP000054007">
    <property type="component" value="Unassembled WGS sequence"/>
</dbReference>
<dbReference type="OrthoDB" id="2960936at2759"/>
<dbReference type="Pfam" id="PF03416">
    <property type="entry name" value="Peptidase_C54"/>
    <property type="match status" value="1"/>
</dbReference>
<evidence type="ECO:0000259" key="14">
    <source>
        <dbReference type="Pfam" id="PF03416"/>
    </source>
</evidence>
<dbReference type="SUPFAM" id="SSF54001">
    <property type="entry name" value="Cysteine proteinases"/>
    <property type="match status" value="2"/>
</dbReference>
<dbReference type="PANTHER" id="PTHR22624">
    <property type="entry name" value="CYSTEINE PROTEASE ATG4"/>
    <property type="match status" value="1"/>
</dbReference>
<feature type="domain" description="Peptidase C54 catalytic" evidence="14">
    <location>
        <begin position="268"/>
        <end position="725"/>
    </location>
</feature>
<feature type="region of interest" description="Disordered" evidence="13">
    <location>
        <begin position="1"/>
        <end position="124"/>
    </location>
</feature>
<dbReference type="GO" id="GO:0019786">
    <property type="term" value="F:protein-phosphatidylethanolamide deconjugating activity"/>
    <property type="evidence" value="ECO:0007669"/>
    <property type="project" value="InterPro"/>
</dbReference>
<feature type="compositionally biased region" description="Low complexity" evidence="13">
    <location>
        <begin position="241"/>
        <end position="250"/>
    </location>
</feature>
<comment type="similarity">
    <text evidence="3">Belongs to the peptidase C54 family.</text>
</comment>
<feature type="compositionally biased region" description="Low complexity" evidence="13">
    <location>
        <begin position="335"/>
        <end position="350"/>
    </location>
</feature>
<feature type="region of interest" description="Disordered" evidence="13">
    <location>
        <begin position="745"/>
        <end position="1007"/>
    </location>
</feature>
<evidence type="ECO:0000256" key="13">
    <source>
        <dbReference type="SAM" id="MobiDB-lite"/>
    </source>
</evidence>
<evidence type="ECO:0000256" key="10">
    <source>
        <dbReference type="ARBA" id="ARBA00023006"/>
    </source>
</evidence>
<feature type="compositionally biased region" description="Low complexity" evidence="13">
    <location>
        <begin position="619"/>
        <end position="637"/>
    </location>
</feature>
<feature type="compositionally biased region" description="Low complexity" evidence="13">
    <location>
        <begin position="103"/>
        <end position="121"/>
    </location>
</feature>
<keyword evidence="6" id="KW-0645">Protease</keyword>
<dbReference type="STRING" id="1314674.A0A0D7BQB4"/>
<dbReference type="GO" id="GO:0034727">
    <property type="term" value="P:piecemeal microautophagy of the nucleus"/>
    <property type="evidence" value="ECO:0007669"/>
    <property type="project" value="TreeGrafter"/>
</dbReference>
<gene>
    <name evidence="15" type="ORF">CYLTODRAFT_367405</name>
</gene>
<feature type="compositionally biased region" description="Pro residues" evidence="13">
    <location>
        <begin position="867"/>
        <end position="879"/>
    </location>
</feature>
<feature type="region of interest" description="Disordered" evidence="13">
    <location>
        <begin position="217"/>
        <end position="263"/>
    </location>
</feature>
<dbReference type="AlphaFoldDB" id="A0A0D7BQB4"/>
<feature type="compositionally biased region" description="Acidic residues" evidence="13">
    <location>
        <begin position="749"/>
        <end position="758"/>
    </location>
</feature>
<feature type="compositionally biased region" description="Low complexity" evidence="13">
    <location>
        <begin position="880"/>
        <end position="908"/>
    </location>
</feature>
<feature type="compositionally biased region" description="Acidic residues" evidence="13">
    <location>
        <begin position="838"/>
        <end position="849"/>
    </location>
</feature>
<protein>
    <recommendedName>
        <fullName evidence="12">Autophagy-related protein 4</fullName>
    </recommendedName>
</protein>
<dbReference type="InterPro" id="IPR046792">
    <property type="entry name" value="Peptidase_C54_cat"/>
</dbReference>
<keyword evidence="5" id="KW-0963">Cytoplasm</keyword>
<evidence type="ECO:0000256" key="6">
    <source>
        <dbReference type="ARBA" id="ARBA00022670"/>
    </source>
</evidence>
<keyword evidence="9" id="KW-0653">Protein transport</keyword>
<reference evidence="15 16" key="1">
    <citation type="journal article" date="2015" name="Fungal Genet. Biol.">
        <title>Evolution of novel wood decay mechanisms in Agaricales revealed by the genome sequences of Fistulina hepatica and Cylindrobasidium torrendii.</title>
        <authorList>
            <person name="Floudas D."/>
            <person name="Held B.W."/>
            <person name="Riley R."/>
            <person name="Nagy L.G."/>
            <person name="Koehler G."/>
            <person name="Ransdell A.S."/>
            <person name="Younus H."/>
            <person name="Chow J."/>
            <person name="Chiniquy J."/>
            <person name="Lipzen A."/>
            <person name="Tritt A."/>
            <person name="Sun H."/>
            <person name="Haridas S."/>
            <person name="LaButti K."/>
            <person name="Ohm R.A."/>
            <person name="Kues U."/>
            <person name="Blanchette R.A."/>
            <person name="Grigoriev I.V."/>
            <person name="Minto R.E."/>
            <person name="Hibbett D.S."/>
        </authorList>
    </citation>
    <scope>NUCLEOTIDE SEQUENCE [LARGE SCALE GENOMIC DNA]</scope>
    <source>
        <strain evidence="15 16">FP15055 ss-10</strain>
    </source>
</reference>
<evidence type="ECO:0000256" key="12">
    <source>
        <dbReference type="ARBA" id="ARBA00030240"/>
    </source>
</evidence>
<evidence type="ECO:0000256" key="4">
    <source>
        <dbReference type="ARBA" id="ARBA00022448"/>
    </source>
</evidence>
<feature type="compositionally biased region" description="Pro residues" evidence="13">
    <location>
        <begin position="79"/>
        <end position="90"/>
    </location>
</feature>
<keyword evidence="8" id="KW-0788">Thiol protease</keyword>